<comment type="subcellular location">
    <subcellularLocation>
        <location evidence="1 7">Cell membrane</location>
        <topology evidence="1 7">Multi-pass membrane protein</topology>
    </subcellularLocation>
</comment>
<feature type="transmembrane region" description="Helical" evidence="7">
    <location>
        <begin position="71"/>
        <end position="90"/>
    </location>
</feature>
<sequence>MKAWLEPLLRSRFLQGAILPLACIALWELVSRQGKVQSYAFVPVREIFGSLLELLASGTLLLNLLATLQTAASGLLLGGLAGIAVGGLMGASRLADALIGPLFHALRQVPILGWLPLIGLWFGNGDFPRLLIVCLAAFHPLVLNTYEGVRSIEQRYLEVGAVLRFGRLQRLRYVLLPGALPSVLTGVMHGLAFSWIATVGSELLFATGPGLGGLMQTAQAASRMDVVVICVAGIGVVGYGMHLGFALLGRYLLRWRSVR</sequence>
<evidence type="ECO:0000259" key="8">
    <source>
        <dbReference type="PROSITE" id="PS50928"/>
    </source>
</evidence>
<comment type="caution">
    <text evidence="9">The sequence shown here is derived from an EMBL/GenBank/DDBJ whole genome shotgun (WGS) entry which is preliminary data.</text>
</comment>
<feature type="domain" description="ABC transmembrane type-1" evidence="8">
    <location>
        <begin position="64"/>
        <end position="249"/>
    </location>
</feature>
<keyword evidence="4 7" id="KW-0812">Transmembrane</keyword>
<dbReference type="InterPro" id="IPR000515">
    <property type="entry name" value="MetI-like"/>
</dbReference>
<dbReference type="SUPFAM" id="SSF161098">
    <property type="entry name" value="MetI-like"/>
    <property type="match status" value="1"/>
</dbReference>
<feature type="transmembrane region" description="Helical" evidence="7">
    <location>
        <begin position="42"/>
        <end position="65"/>
    </location>
</feature>
<name>A0ABW1AME8_9RHOO</name>
<keyword evidence="10" id="KW-1185">Reference proteome</keyword>
<evidence type="ECO:0000256" key="4">
    <source>
        <dbReference type="ARBA" id="ARBA00022692"/>
    </source>
</evidence>
<dbReference type="RefSeq" id="WP_096445620.1">
    <property type="nucleotide sequence ID" value="NZ_JBHSOG010000008.1"/>
</dbReference>
<evidence type="ECO:0000256" key="1">
    <source>
        <dbReference type="ARBA" id="ARBA00004651"/>
    </source>
</evidence>
<dbReference type="PANTHER" id="PTHR30151:SF25">
    <property type="entry name" value="TAURINE TRANSPORT SYSTEM PERMEASE PROTEIN TAUC"/>
    <property type="match status" value="1"/>
</dbReference>
<accession>A0ABW1AME8</accession>
<keyword evidence="2 7" id="KW-0813">Transport</keyword>
<feature type="transmembrane region" description="Helical" evidence="7">
    <location>
        <begin position="226"/>
        <end position="253"/>
    </location>
</feature>
<feature type="transmembrane region" description="Helical" evidence="7">
    <location>
        <begin position="128"/>
        <end position="146"/>
    </location>
</feature>
<gene>
    <name evidence="9" type="ORF">ACFPTN_03025</name>
</gene>
<evidence type="ECO:0000256" key="7">
    <source>
        <dbReference type="RuleBase" id="RU363032"/>
    </source>
</evidence>
<reference evidence="10" key="1">
    <citation type="journal article" date="2019" name="Int. J. Syst. Evol. Microbiol.">
        <title>The Global Catalogue of Microorganisms (GCM) 10K type strain sequencing project: providing services to taxonomists for standard genome sequencing and annotation.</title>
        <authorList>
            <consortium name="The Broad Institute Genomics Platform"/>
            <consortium name="The Broad Institute Genome Sequencing Center for Infectious Disease"/>
            <person name="Wu L."/>
            <person name="Ma J."/>
        </authorList>
    </citation>
    <scope>NUCLEOTIDE SEQUENCE [LARGE SCALE GENOMIC DNA]</scope>
    <source>
        <strain evidence="10">SHR3</strain>
    </source>
</reference>
<feature type="transmembrane region" description="Helical" evidence="7">
    <location>
        <begin position="173"/>
        <end position="197"/>
    </location>
</feature>
<evidence type="ECO:0000313" key="9">
    <source>
        <dbReference type="EMBL" id="MFC5768335.1"/>
    </source>
</evidence>
<dbReference type="PROSITE" id="PS50928">
    <property type="entry name" value="ABC_TM1"/>
    <property type="match status" value="1"/>
</dbReference>
<comment type="similarity">
    <text evidence="7">Belongs to the binding-protein-dependent transport system permease family.</text>
</comment>
<keyword evidence="6 7" id="KW-0472">Membrane</keyword>
<feature type="transmembrane region" description="Helical" evidence="7">
    <location>
        <begin position="12"/>
        <end position="30"/>
    </location>
</feature>
<evidence type="ECO:0000256" key="3">
    <source>
        <dbReference type="ARBA" id="ARBA00022475"/>
    </source>
</evidence>
<evidence type="ECO:0000256" key="6">
    <source>
        <dbReference type="ARBA" id="ARBA00023136"/>
    </source>
</evidence>
<evidence type="ECO:0000256" key="2">
    <source>
        <dbReference type="ARBA" id="ARBA00022448"/>
    </source>
</evidence>
<dbReference type="Pfam" id="PF00528">
    <property type="entry name" value="BPD_transp_1"/>
    <property type="match status" value="1"/>
</dbReference>
<proteinExistence type="inferred from homology"/>
<dbReference type="Gene3D" id="1.10.3720.10">
    <property type="entry name" value="MetI-like"/>
    <property type="match status" value="1"/>
</dbReference>
<organism evidence="9 10">
    <name type="scientific">Thauera sinica</name>
    <dbReference type="NCBI Taxonomy" id="2665146"/>
    <lineage>
        <taxon>Bacteria</taxon>
        <taxon>Pseudomonadati</taxon>
        <taxon>Pseudomonadota</taxon>
        <taxon>Betaproteobacteria</taxon>
        <taxon>Rhodocyclales</taxon>
        <taxon>Zoogloeaceae</taxon>
        <taxon>Thauera</taxon>
    </lineage>
</organism>
<keyword evidence="5 7" id="KW-1133">Transmembrane helix</keyword>
<dbReference type="PANTHER" id="PTHR30151">
    <property type="entry name" value="ALKANE SULFONATE ABC TRANSPORTER-RELATED, MEMBRANE SUBUNIT"/>
    <property type="match status" value="1"/>
</dbReference>
<evidence type="ECO:0000313" key="10">
    <source>
        <dbReference type="Proteomes" id="UP001595974"/>
    </source>
</evidence>
<dbReference type="CDD" id="cd06261">
    <property type="entry name" value="TM_PBP2"/>
    <property type="match status" value="1"/>
</dbReference>
<dbReference type="Proteomes" id="UP001595974">
    <property type="component" value="Unassembled WGS sequence"/>
</dbReference>
<protein>
    <submittedName>
        <fullName evidence="9">ABC transporter permease</fullName>
    </submittedName>
</protein>
<evidence type="ECO:0000256" key="5">
    <source>
        <dbReference type="ARBA" id="ARBA00022989"/>
    </source>
</evidence>
<keyword evidence="3" id="KW-1003">Cell membrane</keyword>
<dbReference type="InterPro" id="IPR035906">
    <property type="entry name" value="MetI-like_sf"/>
</dbReference>
<dbReference type="EMBL" id="JBHSOG010000008">
    <property type="protein sequence ID" value="MFC5768335.1"/>
    <property type="molecule type" value="Genomic_DNA"/>
</dbReference>